<dbReference type="STRING" id="1531429.JI75_08495"/>
<feature type="binding site" evidence="11">
    <location>
        <position position="337"/>
    </location>
    <ligand>
        <name>FMN</name>
        <dbReference type="ChEBI" id="CHEBI:58210"/>
    </ligand>
</feature>
<dbReference type="AlphaFoldDB" id="A0A0A8B5Q8"/>
<keyword evidence="9 11" id="KW-0057">Aromatic amino acid biosynthesis</keyword>
<accession>A0A0A8B5Q8</accession>
<dbReference type="GO" id="GO:0004107">
    <property type="term" value="F:chorismate synthase activity"/>
    <property type="evidence" value="ECO:0007669"/>
    <property type="project" value="UniProtKB-UniRule"/>
</dbReference>
<keyword evidence="10 11" id="KW-0456">Lyase</keyword>
<dbReference type="SUPFAM" id="SSF103263">
    <property type="entry name" value="Chorismate synthase, AroC"/>
    <property type="match status" value="1"/>
</dbReference>
<keyword evidence="14" id="KW-1185">Reference proteome</keyword>
<dbReference type="Proteomes" id="UP000031121">
    <property type="component" value="Chromosome"/>
</dbReference>
<dbReference type="GO" id="GO:0008652">
    <property type="term" value="P:amino acid biosynthetic process"/>
    <property type="evidence" value="ECO:0007669"/>
    <property type="project" value="UniProtKB-KW"/>
</dbReference>
<reference evidence="14" key="1">
    <citation type="submission" date="2014-08" db="EMBL/GenBank/DDBJ databases">
        <title>Coriobacteriaceae sp. complete genome.</title>
        <authorList>
            <person name="Looft T."/>
            <person name="Bayles D.O."/>
            <person name="Stanton T.B."/>
        </authorList>
    </citation>
    <scope>NUCLEOTIDE SEQUENCE [LARGE SCALE GENOMIC DNA]</scope>
    <source>
        <strain evidence="14">68-1-3</strain>
    </source>
</reference>
<evidence type="ECO:0000256" key="3">
    <source>
        <dbReference type="ARBA" id="ARBA00013036"/>
    </source>
</evidence>
<evidence type="ECO:0000313" key="13">
    <source>
        <dbReference type="EMBL" id="AJC12679.1"/>
    </source>
</evidence>
<keyword evidence="5 11" id="KW-0285">Flavoprotein</keyword>
<feature type="binding site" evidence="11">
    <location>
        <begin position="128"/>
        <end position="130"/>
    </location>
    <ligand>
        <name>FMN</name>
        <dbReference type="ChEBI" id="CHEBI:58210"/>
    </ligand>
</feature>
<keyword evidence="4 11" id="KW-0028">Amino-acid biosynthesis</keyword>
<feature type="binding site" evidence="11">
    <location>
        <position position="45"/>
    </location>
    <ligand>
        <name>NADP(+)</name>
        <dbReference type="ChEBI" id="CHEBI:58349"/>
    </ligand>
</feature>
<evidence type="ECO:0000313" key="14">
    <source>
        <dbReference type="Proteomes" id="UP000031121"/>
    </source>
</evidence>
<gene>
    <name evidence="11" type="primary">aroC</name>
    <name evidence="13" type="ORF">JI75_08495</name>
</gene>
<dbReference type="Pfam" id="PF01264">
    <property type="entry name" value="Chorismate_synt"/>
    <property type="match status" value="1"/>
</dbReference>
<dbReference type="OrthoDB" id="9771806at2"/>
<dbReference type="HOGENOM" id="CLU_034547_2_0_11"/>
<keyword evidence="7 11" id="KW-0274">FAD</keyword>
<evidence type="ECO:0000256" key="6">
    <source>
        <dbReference type="ARBA" id="ARBA00022643"/>
    </source>
</evidence>
<dbReference type="GO" id="GO:0009423">
    <property type="term" value="P:chorismate biosynthetic process"/>
    <property type="evidence" value="ECO:0007669"/>
    <property type="project" value="UniProtKB-UniRule"/>
</dbReference>
<dbReference type="EMBL" id="CP009302">
    <property type="protein sequence ID" value="AJC12679.1"/>
    <property type="molecule type" value="Genomic_DNA"/>
</dbReference>
<evidence type="ECO:0000256" key="11">
    <source>
        <dbReference type="HAMAP-Rule" id="MF_00300"/>
    </source>
</evidence>
<evidence type="ECO:0000256" key="5">
    <source>
        <dbReference type="ARBA" id="ARBA00022630"/>
    </source>
</evidence>
<dbReference type="PANTHER" id="PTHR21085">
    <property type="entry name" value="CHORISMATE SYNTHASE"/>
    <property type="match status" value="1"/>
</dbReference>
<comment type="subunit">
    <text evidence="11">Homotetramer.</text>
</comment>
<comment type="caution">
    <text evidence="11">Lacks conserved residue(s) required for the propagation of feature annotation.</text>
</comment>
<dbReference type="CDD" id="cd07304">
    <property type="entry name" value="Chorismate_synthase"/>
    <property type="match status" value="1"/>
</dbReference>
<dbReference type="GO" id="GO:0010181">
    <property type="term" value="F:FMN binding"/>
    <property type="evidence" value="ECO:0007669"/>
    <property type="project" value="TreeGrafter"/>
</dbReference>
<dbReference type="PROSITE" id="PS00788">
    <property type="entry name" value="CHORISMATE_SYNTHASE_2"/>
    <property type="match status" value="1"/>
</dbReference>
<dbReference type="RefSeq" id="WP_039690115.1">
    <property type="nucleotide sequence ID" value="NZ_CP009302.1"/>
</dbReference>
<dbReference type="NCBIfam" id="NF003793">
    <property type="entry name" value="PRK05382.1"/>
    <property type="match status" value="1"/>
</dbReference>
<feature type="binding site" evidence="11">
    <location>
        <position position="39"/>
    </location>
    <ligand>
        <name>NADP(+)</name>
        <dbReference type="ChEBI" id="CHEBI:58349"/>
    </ligand>
</feature>
<evidence type="ECO:0000256" key="7">
    <source>
        <dbReference type="ARBA" id="ARBA00022827"/>
    </source>
</evidence>
<dbReference type="PROSITE" id="PS00787">
    <property type="entry name" value="CHORISMATE_SYNTHASE_1"/>
    <property type="match status" value="1"/>
</dbReference>
<keyword evidence="8 11" id="KW-0521">NADP</keyword>
<evidence type="ECO:0000256" key="8">
    <source>
        <dbReference type="ARBA" id="ARBA00022857"/>
    </source>
</evidence>
<dbReference type="GO" id="GO:0005829">
    <property type="term" value="C:cytosol"/>
    <property type="evidence" value="ECO:0007669"/>
    <property type="project" value="TreeGrafter"/>
</dbReference>
<evidence type="ECO:0000256" key="1">
    <source>
        <dbReference type="ARBA" id="ARBA00005044"/>
    </source>
</evidence>
<dbReference type="Gene3D" id="3.60.150.10">
    <property type="entry name" value="Chorismate synthase AroC"/>
    <property type="match status" value="1"/>
</dbReference>
<name>A0A0A8B5Q8_9ACTN</name>
<sequence length="390" mass="41366">MRYLTAGESHGPELTAIVEGVPAGLKISEKHINADLKRRQSGYGRGARQSIEADAARVTSGVRFGKTLGSPVTLVIENRDWANWSERMAAFESAPRTLKREVTPRPGHADLVGAVKIGTEDCRDVLERASARSTASLVAAASIAREFLADVGVEVFSYVSSIGDARLGEDDPLLSAPDYKPLDIEMSEVRCPDAEATRAMKRAIDDAAAAGESLGGTFRVVALGLVPGLGGYSQPESRLTSQIGAALFGIPAIKGVEFGLGFGAAELVGSRVHDAIELDRGRGFTRSSNRAGGLEGGMTTGLPLIVTCAMKPIPTLGHALGTIDLDTLEPTEASRERSDVCAVPAAAVVAEAQVAFVLANAYLDKFGRDDMRDIRSAIKSYRQRIRTMSR</sequence>
<evidence type="ECO:0000256" key="12">
    <source>
        <dbReference type="RuleBase" id="RU000605"/>
    </source>
</evidence>
<dbReference type="EC" id="4.2.3.5" evidence="3 11"/>
<dbReference type="UniPathway" id="UPA00053">
    <property type="reaction ID" value="UER00090"/>
</dbReference>
<evidence type="ECO:0000256" key="4">
    <source>
        <dbReference type="ARBA" id="ARBA00022605"/>
    </source>
</evidence>
<dbReference type="PANTHER" id="PTHR21085:SF0">
    <property type="entry name" value="CHORISMATE SYNTHASE"/>
    <property type="match status" value="1"/>
</dbReference>
<evidence type="ECO:0000256" key="9">
    <source>
        <dbReference type="ARBA" id="ARBA00023141"/>
    </source>
</evidence>
<dbReference type="KEGG" id="cbac:JI75_08495"/>
<comment type="cofactor">
    <cofactor evidence="11 12">
        <name>FMNH2</name>
        <dbReference type="ChEBI" id="CHEBI:57618"/>
    </cofactor>
    <text evidence="11 12">Reduced FMN (FMNH(2)).</text>
</comment>
<dbReference type="GO" id="GO:0009073">
    <property type="term" value="P:aromatic amino acid family biosynthetic process"/>
    <property type="evidence" value="ECO:0007669"/>
    <property type="project" value="UniProtKB-KW"/>
</dbReference>
<reference evidence="13 14" key="2">
    <citation type="journal article" date="2015" name="Genome Announc.">
        <title>Complete Genome Sequence of Coriobacteriaceae Strain 68-1-3, a Novel Mucus-Degrading Isolate from the Swine Intestinal Tract.</title>
        <authorList>
            <person name="Looft T."/>
            <person name="Bayles D.O."/>
            <person name="Alt D.P."/>
            <person name="Stanton T.B."/>
        </authorList>
    </citation>
    <scope>NUCLEOTIDE SEQUENCE [LARGE SCALE GENOMIC DNA]</scope>
    <source>
        <strain evidence="13 14">68-1-3</strain>
    </source>
</reference>
<proteinExistence type="inferred from homology"/>
<comment type="pathway">
    <text evidence="1 11 12">Metabolic intermediate biosynthesis; chorismate biosynthesis; chorismate from D-erythrose 4-phosphate and phosphoenolpyruvate: step 7/7.</text>
</comment>
<comment type="similarity">
    <text evidence="2 11 12">Belongs to the chorismate synthase family.</text>
</comment>
<dbReference type="FunFam" id="3.60.150.10:FF:000002">
    <property type="entry name" value="Chorismate synthase"/>
    <property type="match status" value="1"/>
</dbReference>
<keyword evidence="6 11" id="KW-0288">FMN</keyword>
<evidence type="ECO:0000256" key="2">
    <source>
        <dbReference type="ARBA" id="ARBA00008014"/>
    </source>
</evidence>
<organism evidence="13 14">
    <name type="scientific">Berryella intestinalis</name>
    <dbReference type="NCBI Taxonomy" id="1531429"/>
    <lineage>
        <taxon>Bacteria</taxon>
        <taxon>Bacillati</taxon>
        <taxon>Actinomycetota</taxon>
        <taxon>Coriobacteriia</taxon>
        <taxon>Eggerthellales</taxon>
        <taxon>Eggerthellaceae</taxon>
        <taxon>Berryella</taxon>
    </lineage>
</organism>
<comment type="catalytic activity">
    <reaction evidence="11 12">
        <text>5-O-(1-carboxyvinyl)-3-phosphoshikimate = chorismate + phosphate</text>
        <dbReference type="Rhea" id="RHEA:21020"/>
        <dbReference type="ChEBI" id="CHEBI:29748"/>
        <dbReference type="ChEBI" id="CHEBI:43474"/>
        <dbReference type="ChEBI" id="CHEBI:57701"/>
        <dbReference type="EC" id="4.2.3.5"/>
    </reaction>
</comment>
<comment type="function">
    <text evidence="11">Catalyzes the anti-1,4-elimination of the C-3 phosphate and the C-6 proR hydrogen from 5-enolpyruvylshikimate-3-phosphate (EPSP) to yield chorismate, which is the branch point compound that serves as the starting substrate for the three terminal pathways of aromatic amino acid biosynthesis. This reaction introduces a second double bond into the aromatic ring system.</text>
</comment>
<feature type="binding site" evidence="11">
    <location>
        <begin position="311"/>
        <end position="315"/>
    </location>
    <ligand>
        <name>FMN</name>
        <dbReference type="ChEBI" id="CHEBI:58210"/>
    </ligand>
</feature>
<dbReference type="NCBIfam" id="TIGR00033">
    <property type="entry name" value="aroC"/>
    <property type="match status" value="1"/>
</dbReference>
<dbReference type="HAMAP" id="MF_00300">
    <property type="entry name" value="Chorismate_synth"/>
    <property type="match status" value="1"/>
</dbReference>
<dbReference type="PIRSF" id="PIRSF001456">
    <property type="entry name" value="Chorismate_synth"/>
    <property type="match status" value="1"/>
</dbReference>
<evidence type="ECO:0000256" key="10">
    <source>
        <dbReference type="ARBA" id="ARBA00023239"/>
    </source>
</evidence>
<feature type="binding site" evidence="11">
    <location>
        <position position="296"/>
    </location>
    <ligand>
        <name>FMN</name>
        <dbReference type="ChEBI" id="CHEBI:58210"/>
    </ligand>
</feature>
<dbReference type="InterPro" id="IPR020541">
    <property type="entry name" value="Chorismate_synthase_CS"/>
</dbReference>
<protein>
    <recommendedName>
        <fullName evidence="3 11">Chorismate synthase</fullName>
        <shortName evidence="11">CS</shortName>
        <ecNumber evidence="3 11">4.2.3.5</ecNumber>
    </recommendedName>
    <alternativeName>
        <fullName evidence="11">5-enolpyruvylshikimate-3-phosphate phospholyase</fullName>
    </alternativeName>
</protein>
<dbReference type="InterPro" id="IPR035904">
    <property type="entry name" value="Chorismate_synth_AroC_sf"/>
</dbReference>
<dbReference type="InterPro" id="IPR000453">
    <property type="entry name" value="Chorismate_synth"/>
</dbReference>